<feature type="domain" description="Reverse transcriptase Ty1/copia-type" evidence="1">
    <location>
        <begin position="4"/>
        <end position="109"/>
    </location>
</feature>
<evidence type="ECO:0000313" key="2">
    <source>
        <dbReference type="EMBL" id="JAG33521.1"/>
    </source>
</evidence>
<name>A0A0A9YPH4_LYGHE</name>
<dbReference type="SUPFAM" id="SSF56672">
    <property type="entry name" value="DNA/RNA polymerases"/>
    <property type="match status" value="1"/>
</dbReference>
<evidence type="ECO:0000259" key="1">
    <source>
        <dbReference type="Pfam" id="PF07727"/>
    </source>
</evidence>
<dbReference type="EMBL" id="GBHO01010083">
    <property type="protein sequence ID" value="JAG33521.1"/>
    <property type="molecule type" value="Transcribed_RNA"/>
</dbReference>
<dbReference type="PANTHER" id="PTHR11439:SF483">
    <property type="entry name" value="PEPTIDE SYNTHASE GLIP-LIKE, PUTATIVE (AFU_ORTHOLOGUE AFUA_3G12920)-RELATED"/>
    <property type="match status" value="1"/>
</dbReference>
<dbReference type="InterPro" id="IPR043502">
    <property type="entry name" value="DNA/RNA_pol_sf"/>
</dbReference>
<dbReference type="Pfam" id="PF07727">
    <property type="entry name" value="RVT_2"/>
    <property type="match status" value="1"/>
</dbReference>
<proteinExistence type="predicted"/>
<reference evidence="2" key="1">
    <citation type="journal article" date="2014" name="PLoS ONE">
        <title>Transcriptome-Based Identification of ABC Transporters in the Western Tarnished Plant Bug Lygus hesperus.</title>
        <authorList>
            <person name="Hull J.J."/>
            <person name="Chaney K."/>
            <person name="Geib S.M."/>
            <person name="Fabrick J.A."/>
            <person name="Brent C.S."/>
            <person name="Walsh D."/>
            <person name="Lavine L.C."/>
        </authorList>
    </citation>
    <scope>NUCLEOTIDE SEQUENCE</scope>
</reference>
<reference evidence="2" key="2">
    <citation type="submission" date="2014-07" db="EMBL/GenBank/DDBJ databases">
        <authorList>
            <person name="Hull J."/>
        </authorList>
    </citation>
    <scope>NUCLEOTIDE SEQUENCE</scope>
</reference>
<dbReference type="InterPro" id="IPR013103">
    <property type="entry name" value="RVT_2"/>
</dbReference>
<gene>
    <name evidence="2" type="primary">GIP_48</name>
    <name evidence="2" type="ORF">CM83_4020</name>
</gene>
<protein>
    <submittedName>
        <fullName evidence="2">Copia protein</fullName>
    </submittedName>
</protein>
<sequence length="345" mass="40006">MTHEKFSNSKHDTCLYIKSETDHRLYVFLFVDDLLIIGNNLNEIERFKHNLRNQFEMSDLGEVKNFLGLTIERDRSNKTMKIHQKDYIQKLLIKFGMDYSKPIGTPVEKNLKLNFNKSHQTLDKPYRELIGSIIYLMIGSRPDLCFAINFFSRYQESPTVEHWNYLKRVLRYIRGSAHLGLLYSDKKCEYVLSGFVDADWVGDVDDRRSVSGYCMYACGNIVSWATKKQTTVSLSSTEAEYVALSSAVCEAISLNGVVNDLGLKSDFVMLFEDNQSCIHLARNRENSKRIKHIDIKHHFIREKVDEGVIKLNYVSTSEQNADILTKGLDKQSFEYLRKKICVEEC</sequence>
<dbReference type="GO" id="GO:0071897">
    <property type="term" value="P:DNA biosynthetic process"/>
    <property type="evidence" value="ECO:0007669"/>
    <property type="project" value="UniProtKB-ARBA"/>
</dbReference>
<dbReference type="CDD" id="cd09272">
    <property type="entry name" value="RNase_HI_RT_Ty1"/>
    <property type="match status" value="1"/>
</dbReference>
<accession>A0A0A9YPH4</accession>
<dbReference type="AlphaFoldDB" id="A0A0A9YPH4"/>
<organism evidence="2">
    <name type="scientific">Lygus hesperus</name>
    <name type="common">Western plant bug</name>
    <dbReference type="NCBI Taxonomy" id="30085"/>
    <lineage>
        <taxon>Eukaryota</taxon>
        <taxon>Metazoa</taxon>
        <taxon>Ecdysozoa</taxon>
        <taxon>Arthropoda</taxon>
        <taxon>Hexapoda</taxon>
        <taxon>Insecta</taxon>
        <taxon>Pterygota</taxon>
        <taxon>Neoptera</taxon>
        <taxon>Paraneoptera</taxon>
        <taxon>Hemiptera</taxon>
        <taxon>Heteroptera</taxon>
        <taxon>Panheteroptera</taxon>
        <taxon>Cimicomorpha</taxon>
        <taxon>Miridae</taxon>
        <taxon>Mirini</taxon>
        <taxon>Lygus</taxon>
    </lineage>
</organism>
<dbReference type="PANTHER" id="PTHR11439">
    <property type="entry name" value="GAG-POL-RELATED RETROTRANSPOSON"/>
    <property type="match status" value="1"/>
</dbReference>